<comment type="caution">
    <text evidence="6">The sequence shown here is derived from an EMBL/GenBank/DDBJ whole genome shotgun (WGS) entry which is preliminary data.</text>
</comment>
<name>A0A0G1Z8U4_9BACT</name>
<dbReference type="FunFam" id="1.10.10.2830:FF:000001">
    <property type="entry name" value="Chromosome partitioning protein ParB"/>
    <property type="match status" value="1"/>
</dbReference>
<evidence type="ECO:0000256" key="3">
    <source>
        <dbReference type="ARBA" id="ARBA00023125"/>
    </source>
</evidence>
<evidence type="ECO:0000313" key="6">
    <source>
        <dbReference type="EMBL" id="KKW15464.1"/>
    </source>
</evidence>
<dbReference type="InterPro" id="IPR050336">
    <property type="entry name" value="Chromosome_partition/occlusion"/>
</dbReference>
<dbReference type="InterPro" id="IPR057240">
    <property type="entry name" value="ParB_dimer_C"/>
</dbReference>
<feature type="region of interest" description="Disordered" evidence="4">
    <location>
        <begin position="1"/>
        <end position="71"/>
    </location>
</feature>
<dbReference type="Gene3D" id="3.90.1530.30">
    <property type="match status" value="1"/>
</dbReference>
<dbReference type="EMBL" id="LCQK01000001">
    <property type="protein sequence ID" value="KKW15464.1"/>
    <property type="molecule type" value="Genomic_DNA"/>
</dbReference>
<dbReference type="SMART" id="SM00470">
    <property type="entry name" value="ParB"/>
    <property type="match status" value="1"/>
</dbReference>
<dbReference type="AlphaFoldDB" id="A0A0G1Z8U4"/>
<dbReference type="PANTHER" id="PTHR33375">
    <property type="entry name" value="CHROMOSOME-PARTITIONING PROTEIN PARB-RELATED"/>
    <property type="match status" value="1"/>
</dbReference>
<organism evidence="6 7">
    <name type="scientific">Candidatus Jorgensenbacteria bacterium GW2011_GWB1_50_10</name>
    <dbReference type="NCBI Taxonomy" id="1618665"/>
    <lineage>
        <taxon>Bacteria</taxon>
        <taxon>Candidatus Joergenseniibacteriota</taxon>
    </lineage>
</organism>
<dbReference type="SUPFAM" id="SSF110849">
    <property type="entry name" value="ParB/Sulfiredoxin"/>
    <property type="match status" value="1"/>
</dbReference>
<dbReference type="GO" id="GO:0005694">
    <property type="term" value="C:chromosome"/>
    <property type="evidence" value="ECO:0007669"/>
    <property type="project" value="TreeGrafter"/>
</dbReference>
<dbReference type="Proteomes" id="UP000034224">
    <property type="component" value="Unassembled WGS sequence"/>
</dbReference>
<dbReference type="Pfam" id="PF23552">
    <property type="entry name" value="ParB_C"/>
    <property type="match status" value="1"/>
</dbReference>
<proteinExistence type="inferred from homology"/>
<evidence type="ECO:0000256" key="1">
    <source>
        <dbReference type="ARBA" id="ARBA00006295"/>
    </source>
</evidence>
<dbReference type="Gene3D" id="1.10.10.2830">
    <property type="match status" value="1"/>
</dbReference>
<reference evidence="6 7" key="1">
    <citation type="journal article" date="2015" name="Nature">
        <title>rRNA introns, odd ribosomes, and small enigmatic genomes across a large radiation of phyla.</title>
        <authorList>
            <person name="Brown C.T."/>
            <person name="Hug L.A."/>
            <person name="Thomas B.C."/>
            <person name="Sharon I."/>
            <person name="Castelle C.J."/>
            <person name="Singh A."/>
            <person name="Wilkins M.J."/>
            <person name="Williams K.H."/>
            <person name="Banfield J.F."/>
        </authorList>
    </citation>
    <scope>NUCLEOTIDE SEQUENCE [LARGE SCALE GENOMIC DNA]</scope>
</reference>
<dbReference type="Pfam" id="PF02195">
    <property type="entry name" value="ParB_N"/>
    <property type="match status" value="1"/>
</dbReference>
<dbReference type="InterPro" id="IPR003115">
    <property type="entry name" value="ParB_N"/>
</dbReference>
<evidence type="ECO:0000256" key="4">
    <source>
        <dbReference type="SAM" id="MobiDB-lite"/>
    </source>
</evidence>
<protein>
    <submittedName>
        <fullName evidence="6">ParB-like protein partition protein</fullName>
    </submittedName>
</protein>
<keyword evidence="2" id="KW-0159">Chromosome partition</keyword>
<keyword evidence="3" id="KW-0238">DNA-binding</keyword>
<dbReference type="STRING" id="1618665.UY55_C0001G0218"/>
<dbReference type="PANTHER" id="PTHR33375:SF1">
    <property type="entry name" value="CHROMOSOME-PARTITIONING PROTEIN PARB-RELATED"/>
    <property type="match status" value="1"/>
</dbReference>
<feature type="domain" description="ParB-like N-terminal" evidence="5">
    <location>
        <begin position="79"/>
        <end position="177"/>
    </location>
</feature>
<gene>
    <name evidence="6" type="ORF">UY55_C0001G0218</name>
</gene>
<dbReference type="InterPro" id="IPR041468">
    <property type="entry name" value="HTH_ParB/Spo0J"/>
</dbReference>
<dbReference type="CDD" id="cd16393">
    <property type="entry name" value="SPO0J_N"/>
    <property type="match status" value="1"/>
</dbReference>
<dbReference type="InterPro" id="IPR036086">
    <property type="entry name" value="ParB/Sulfiredoxin_sf"/>
</dbReference>
<dbReference type="FunFam" id="3.90.1530.30:FF:000001">
    <property type="entry name" value="Chromosome partitioning protein ParB"/>
    <property type="match status" value="1"/>
</dbReference>
<dbReference type="GO" id="GO:0045881">
    <property type="term" value="P:positive regulation of sporulation resulting in formation of a cellular spore"/>
    <property type="evidence" value="ECO:0007669"/>
    <property type="project" value="TreeGrafter"/>
</dbReference>
<evidence type="ECO:0000259" key="5">
    <source>
        <dbReference type="SMART" id="SM00470"/>
    </source>
</evidence>
<accession>A0A0G1Z8U4</accession>
<dbReference type="Pfam" id="PF17762">
    <property type="entry name" value="HTH_ParB"/>
    <property type="match status" value="1"/>
</dbReference>
<evidence type="ECO:0000313" key="7">
    <source>
        <dbReference type="Proteomes" id="UP000034224"/>
    </source>
</evidence>
<dbReference type="NCBIfam" id="TIGR00180">
    <property type="entry name" value="parB_part"/>
    <property type="match status" value="1"/>
</dbReference>
<feature type="compositionally biased region" description="Basic and acidic residues" evidence="4">
    <location>
        <begin position="10"/>
        <end position="21"/>
    </location>
</feature>
<comment type="similarity">
    <text evidence="1">Belongs to the ParB family.</text>
</comment>
<dbReference type="PATRIC" id="fig|1618665.3.peg.224"/>
<dbReference type="GO" id="GO:0007059">
    <property type="term" value="P:chromosome segregation"/>
    <property type="evidence" value="ECO:0007669"/>
    <property type="project" value="UniProtKB-KW"/>
</dbReference>
<dbReference type="GO" id="GO:0003677">
    <property type="term" value="F:DNA binding"/>
    <property type="evidence" value="ECO:0007669"/>
    <property type="project" value="UniProtKB-KW"/>
</dbReference>
<dbReference type="InterPro" id="IPR004437">
    <property type="entry name" value="ParB/RepB/Spo0J"/>
</dbReference>
<evidence type="ECO:0000256" key="2">
    <source>
        <dbReference type="ARBA" id="ARBA00022829"/>
    </source>
</evidence>
<sequence>MTGKGLESLIPKKDRDGEMFSKDAVISPRANETPLDSQPRSVPLGRDNHTRSVSLPDRQAGETLSQASPRPSIRDEAIFQIEVEKIKPNPYQPRKDFNDEEIEDLARSVREFGIIQPLVVTKVEKETETGTSVEYELITGERRLLAAKKIGLRSVPAIVKRVDVGKAKLEMALVENIQRSDLNPLEIARGYARLQDEFNLTQQEVASRVGKSRASVANTVRLLALPGEMQEALGAGKINASQAIALLATSDINEQRRLFSEFVHGKTIKGDASHAAKAETPDPEKQYWEKRLEERFGAPVKIMRRDGRGKMEIRFHSKEEWQAILDKLLGGENPET</sequence>